<evidence type="ECO:0000313" key="1">
    <source>
        <dbReference type="EMBL" id="CAG8651853.1"/>
    </source>
</evidence>
<sequence length="164" mass="18897">LLLWKYGRDCPSATMEQTDAAYNEYKAFYATCHQDTTTDCYAEFLKTLDKQEPILDFKYDEKQYVAVKKAFSDSEYCNFYGVAKAFCQHVDKNMKKWDSAEYYSPYCALVQASAFGKPRLMVEVRKTLPVSYVCLRNEYSGGYPPHCPVADILTEERRLDDGTG</sequence>
<evidence type="ECO:0000313" key="2">
    <source>
        <dbReference type="Proteomes" id="UP000789572"/>
    </source>
</evidence>
<dbReference type="OrthoDB" id="2432692at2759"/>
<dbReference type="EMBL" id="CAJVPJ010004408">
    <property type="protein sequence ID" value="CAG8651853.1"/>
    <property type="molecule type" value="Genomic_DNA"/>
</dbReference>
<protein>
    <submittedName>
        <fullName evidence="1">11050_t:CDS:1</fullName>
    </submittedName>
</protein>
<keyword evidence="2" id="KW-1185">Reference proteome</keyword>
<organism evidence="1 2">
    <name type="scientific">Paraglomus occultum</name>
    <dbReference type="NCBI Taxonomy" id="144539"/>
    <lineage>
        <taxon>Eukaryota</taxon>
        <taxon>Fungi</taxon>
        <taxon>Fungi incertae sedis</taxon>
        <taxon>Mucoromycota</taxon>
        <taxon>Glomeromycotina</taxon>
        <taxon>Glomeromycetes</taxon>
        <taxon>Paraglomerales</taxon>
        <taxon>Paraglomeraceae</taxon>
        <taxon>Paraglomus</taxon>
    </lineage>
</organism>
<gene>
    <name evidence="1" type="ORF">POCULU_LOCUS9991</name>
</gene>
<reference evidence="1" key="1">
    <citation type="submission" date="2021-06" db="EMBL/GenBank/DDBJ databases">
        <authorList>
            <person name="Kallberg Y."/>
            <person name="Tangrot J."/>
            <person name="Rosling A."/>
        </authorList>
    </citation>
    <scope>NUCLEOTIDE SEQUENCE</scope>
    <source>
        <strain evidence="1">IA702</strain>
    </source>
</reference>
<name>A0A9N9DSI5_9GLOM</name>
<dbReference type="AlphaFoldDB" id="A0A9N9DSI5"/>
<proteinExistence type="predicted"/>
<dbReference type="PANTHER" id="PTHR33266:SF1">
    <property type="entry name" value="F-BOX DOMAIN-CONTAINING PROTEIN"/>
    <property type="match status" value="1"/>
</dbReference>
<comment type="caution">
    <text evidence="1">The sequence shown here is derived from an EMBL/GenBank/DDBJ whole genome shotgun (WGS) entry which is preliminary data.</text>
</comment>
<dbReference type="Proteomes" id="UP000789572">
    <property type="component" value="Unassembled WGS sequence"/>
</dbReference>
<dbReference type="PANTHER" id="PTHR33266">
    <property type="entry name" value="CHROMOSOME 15, WHOLE GENOME SHOTGUN SEQUENCE"/>
    <property type="match status" value="1"/>
</dbReference>
<feature type="non-terminal residue" evidence="1">
    <location>
        <position position="1"/>
    </location>
</feature>
<accession>A0A9N9DSI5</accession>